<reference evidence="14 15" key="1">
    <citation type="journal article" date="2019" name="Microorganisms">
        <title>Genome Insights into the Novel Species Microvirga brassicacearum, a Rapeseed Endophyte with Biotechnological Potential.</title>
        <authorList>
            <person name="Jimenez-Gomez A."/>
            <person name="Saati-Santamaria Z."/>
            <person name="Igual J.M."/>
            <person name="Rivas R."/>
            <person name="Mateos P.F."/>
            <person name="Garcia-Fraile P."/>
        </authorList>
    </citation>
    <scope>NUCLEOTIDE SEQUENCE [LARGE SCALE GENOMIC DNA]</scope>
    <source>
        <strain evidence="14 15">CDVBN77</strain>
    </source>
</reference>
<keyword evidence="9 12" id="KW-1133">Transmembrane helix</keyword>
<accession>A0A5N3PC95</accession>
<keyword evidence="6" id="KW-0808">Transferase</keyword>
<dbReference type="EMBL" id="VCMV01000013">
    <property type="protein sequence ID" value="KAB0267362.1"/>
    <property type="molecule type" value="Genomic_DNA"/>
</dbReference>
<dbReference type="GO" id="GO:0032049">
    <property type="term" value="P:cardiolipin biosynthetic process"/>
    <property type="evidence" value="ECO:0007669"/>
    <property type="project" value="UniProtKB-UniRule"/>
</dbReference>
<evidence type="ECO:0000256" key="8">
    <source>
        <dbReference type="ARBA" id="ARBA00022737"/>
    </source>
</evidence>
<dbReference type="NCBIfam" id="TIGR04265">
    <property type="entry name" value="bac_cardiolipin"/>
    <property type="match status" value="1"/>
</dbReference>
<dbReference type="InterPro" id="IPR025202">
    <property type="entry name" value="PLD-like_dom"/>
</dbReference>
<dbReference type="GO" id="GO:0008808">
    <property type="term" value="F:cardiolipin synthase activity"/>
    <property type="evidence" value="ECO:0007669"/>
    <property type="project" value="UniProtKB-UniRule"/>
</dbReference>
<evidence type="ECO:0000256" key="9">
    <source>
        <dbReference type="ARBA" id="ARBA00022989"/>
    </source>
</evidence>
<evidence type="ECO:0000313" key="14">
    <source>
        <dbReference type="EMBL" id="KAB0267362.1"/>
    </source>
</evidence>
<dbReference type="EC" id="2.7.8.-" evidence="11"/>
<keyword evidence="15" id="KW-1185">Reference proteome</keyword>
<evidence type="ECO:0000259" key="13">
    <source>
        <dbReference type="PROSITE" id="PS50035"/>
    </source>
</evidence>
<sequence length="478" mass="53351">MTLIGSISWATVYLASEWIVRIVMLIVVPFRRSPDAAKGWLLFVFFLPWPAMVVYFLIGRPGYPEWRQRRFARLPIVFRSVDERLTEVTDEQKPDLPANLRQAATLIQNLGRFGSVSGNTAELLSQYDATIDRLVEDIDGARLHVHLLFYIFADDATGQKVIDALGRAVSRQVPCRVLIDALGSRPWAARTIAALKSVGVEVHLVLPLGLLRRKSARADLRNHRKIAVIDGKIGYVGSQNLVNRDFKPGIVNQELVVRTTGPVVLQLQGVFVTDWFLETEQVLDDPAICPQPADTGATIAQVLPSGPDHPGAGVERLIEALIYGARTRVVITTPYFIPNEALLHALETAVLRGVDVHLVLSKPVDQVLVNLAQRSYYSGLLASGVKIHLYRDKLLHAKHLSVDDDVCLIGSSNIDLRSFILNSEISLVLFDPEVTQHLHEEQERYFAASELLQLDRWNQRSLASKIIENIARLMSPLL</sequence>
<name>A0A5N3PC95_9HYPH</name>
<dbReference type="Pfam" id="PF13091">
    <property type="entry name" value="PLDc_2"/>
    <property type="match status" value="2"/>
</dbReference>
<gene>
    <name evidence="14" type="primary">cls</name>
    <name evidence="14" type="ORF">FEZ63_08595</name>
</gene>
<dbReference type="PROSITE" id="PS50035">
    <property type="entry name" value="PLD"/>
    <property type="match status" value="2"/>
</dbReference>
<dbReference type="SMART" id="SM00155">
    <property type="entry name" value="PLDc"/>
    <property type="match status" value="2"/>
</dbReference>
<evidence type="ECO:0000256" key="1">
    <source>
        <dbReference type="ARBA" id="ARBA00003145"/>
    </source>
</evidence>
<evidence type="ECO:0000313" key="15">
    <source>
        <dbReference type="Proteomes" id="UP000325684"/>
    </source>
</evidence>
<keyword evidence="7 12" id="KW-0812">Transmembrane</keyword>
<feature type="transmembrane region" description="Helical" evidence="12">
    <location>
        <begin position="6"/>
        <end position="28"/>
    </location>
</feature>
<feature type="transmembrane region" description="Helical" evidence="12">
    <location>
        <begin position="40"/>
        <end position="58"/>
    </location>
</feature>
<evidence type="ECO:0000256" key="2">
    <source>
        <dbReference type="ARBA" id="ARBA00004236"/>
    </source>
</evidence>
<feature type="domain" description="PLD phosphodiesterase" evidence="13">
    <location>
        <begin position="218"/>
        <end position="245"/>
    </location>
</feature>
<keyword evidence="10 12" id="KW-0472">Membrane</keyword>
<evidence type="ECO:0000256" key="3">
    <source>
        <dbReference type="ARBA" id="ARBA00004613"/>
    </source>
</evidence>
<evidence type="ECO:0000256" key="10">
    <source>
        <dbReference type="ARBA" id="ARBA00023136"/>
    </source>
</evidence>
<evidence type="ECO:0000256" key="5">
    <source>
        <dbReference type="ARBA" id="ARBA00022525"/>
    </source>
</evidence>
<keyword evidence="8" id="KW-0677">Repeat</keyword>
<feature type="domain" description="PLD phosphodiesterase" evidence="13">
    <location>
        <begin position="391"/>
        <end position="418"/>
    </location>
</feature>
<evidence type="ECO:0000256" key="11">
    <source>
        <dbReference type="NCBIfam" id="TIGR04265"/>
    </source>
</evidence>
<evidence type="ECO:0000256" key="6">
    <source>
        <dbReference type="ARBA" id="ARBA00022679"/>
    </source>
</evidence>
<comment type="function">
    <text evidence="1">Could be a virulence factor.</text>
</comment>
<dbReference type="GO" id="GO:0005886">
    <property type="term" value="C:plasma membrane"/>
    <property type="evidence" value="ECO:0007669"/>
    <property type="project" value="UniProtKB-SubCell"/>
</dbReference>
<dbReference type="OrthoDB" id="9762009at2"/>
<dbReference type="AlphaFoldDB" id="A0A5N3PC95"/>
<comment type="caution">
    <text evidence="14">The sequence shown here is derived from an EMBL/GenBank/DDBJ whole genome shotgun (WGS) entry which is preliminary data.</text>
</comment>
<dbReference type="Proteomes" id="UP000325684">
    <property type="component" value="Unassembled WGS sequence"/>
</dbReference>
<dbReference type="PANTHER" id="PTHR21248">
    <property type="entry name" value="CARDIOLIPIN SYNTHASE"/>
    <property type="match status" value="1"/>
</dbReference>
<proteinExistence type="predicted"/>
<evidence type="ECO:0000256" key="7">
    <source>
        <dbReference type="ARBA" id="ARBA00022692"/>
    </source>
</evidence>
<keyword evidence="5" id="KW-0964">Secreted</keyword>
<comment type="subcellular location">
    <subcellularLocation>
        <location evidence="2">Cell membrane</location>
    </subcellularLocation>
    <subcellularLocation>
        <location evidence="3">Secreted</location>
    </subcellularLocation>
</comment>
<dbReference type="CDD" id="cd09152">
    <property type="entry name" value="PLDc_EcCLS_like_1"/>
    <property type="match status" value="1"/>
</dbReference>
<protein>
    <recommendedName>
        <fullName evidence="11">Cardiolipin synthase</fullName>
        <ecNumber evidence="11">2.7.8.-</ecNumber>
    </recommendedName>
</protein>
<dbReference type="CDD" id="cd09158">
    <property type="entry name" value="PLDc_EcCLS_like_2"/>
    <property type="match status" value="1"/>
</dbReference>
<evidence type="ECO:0000256" key="12">
    <source>
        <dbReference type="SAM" id="Phobius"/>
    </source>
</evidence>
<dbReference type="PANTHER" id="PTHR21248:SF22">
    <property type="entry name" value="PHOSPHOLIPASE D"/>
    <property type="match status" value="1"/>
</dbReference>
<dbReference type="Gene3D" id="3.30.870.10">
    <property type="entry name" value="Endonuclease Chain A"/>
    <property type="match status" value="2"/>
</dbReference>
<dbReference type="RefSeq" id="WP_150943334.1">
    <property type="nucleotide sequence ID" value="NZ_VCMV01000013.1"/>
</dbReference>
<dbReference type="InterPro" id="IPR022924">
    <property type="entry name" value="Cardiolipin_synthase"/>
</dbReference>
<dbReference type="GO" id="GO:0005576">
    <property type="term" value="C:extracellular region"/>
    <property type="evidence" value="ECO:0007669"/>
    <property type="project" value="UniProtKB-SubCell"/>
</dbReference>
<keyword evidence="4" id="KW-1003">Cell membrane</keyword>
<organism evidence="14 15">
    <name type="scientific">Microvirga brassicacearum</name>
    <dbReference type="NCBI Taxonomy" id="2580413"/>
    <lineage>
        <taxon>Bacteria</taxon>
        <taxon>Pseudomonadati</taxon>
        <taxon>Pseudomonadota</taxon>
        <taxon>Alphaproteobacteria</taxon>
        <taxon>Hyphomicrobiales</taxon>
        <taxon>Methylobacteriaceae</taxon>
        <taxon>Microvirga</taxon>
    </lineage>
</organism>
<dbReference type="InterPro" id="IPR001736">
    <property type="entry name" value="PLipase_D/transphosphatidylase"/>
</dbReference>
<dbReference type="SUPFAM" id="SSF56024">
    <property type="entry name" value="Phospholipase D/nuclease"/>
    <property type="match status" value="2"/>
</dbReference>
<evidence type="ECO:0000256" key="4">
    <source>
        <dbReference type="ARBA" id="ARBA00022475"/>
    </source>
</evidence>